<dbReference type="Pfam" id="PF07443">
    <property type="entry name" value="HARP"/>
    <property type="match status" value="1"/>
</dbReference>
<dbReference type="SMART" id="SM00490">
    <property type="entry name" value="HELICc"/>
    <property type="match status" value="1"/>
</dbReference>
<comment type="similarity">
    <text evidence="4">Belongs to the SNF2/RAD54 helicase family. SMARCAL1 subfamily.</text>
</comment>
<dbReference type="CDD" id="cd18010">
    <property type="entry name" value="DEXHc_HARP_SMARCAL1"/>
    <property type="match status" value="1"/>
</dbReference>
<feature type="domain" description="Helicase ATP-binding" evidence="6">
    <location>
        <begin position="179"/>
        <end position="335"/>
    </location>
</feature>
<reference evidence="9 10" key="1">
    <citation type="submission" date="2020-08" db="EMBL/GenBank/DDBJ databases">
        <title>Aphidius gifuensis genome sequencing and assembly.</title>
        <authorList>
            <person name="Du Z."/>
        </authorList>
    </citation>
    <scope>NUCLEOTIDE SEQUENCE [LARGE SCALE GENOMIC DNA]</scope>
    <source>
        <strain evidence="9">YNYX2018</strain>
        <tissue evidence="9">Adults</tissue>
    </source>
</reference>
<dbReference type="Pfam" id="PF00271">
    <property type="entry name" value="Helicase_C"/>
    <property type="match status" value="1"/>
</dbReference>
<dbReference type="PROSITE" id="PS51467">
    <property type="entry name" value="HARP"/>
    <property type="match status" value="1"/>
</dbReference>
<dbReference type="PANTHER" id="PTHR45766">
    <property type="entry name" value="DNA ANNEALING HELICASE AND ENDONUCLEASE ZRANB3 FAMILY MEMBER"/>
    <property type="match status" value="1"/>
</dbReference>
<proteinExistence type="inferred from homology"/>
<evidence type="ECO:0000256" key="5">
    <source>
        <dbReference type="SAM" id="MobiDB-lite"/>
    </source>
</evidence>
<dbReference type="GO" id="GO:0031297">
    <property type="term" value="P:replication fork processing"/>
    <property type="evidence" value="ECO:0007669"/>
    <property type="project" value="TreeGrafter"/>
</dbReference>
<evidence type="ECO:0000313" key="9">
    <source>
        <dbReference type="EMBL" id="KAF7990103.1"/>
    </source>
</evidence>
<evidence type="ECO:0000313" key="10">
    <source>
        <dbReference type="Proteomes" id="UP000639338"/>
    </source>
</evidence>
<evidence type="ECO:0000259" key="6">
    <source>
        <dbReference type="PROSITE" id="PS51192"/>
    </source>
</evidence>
<dbReference type="Pfam" id="PF00176">
    <property type="entry name" value="SNF2-rel_dom"/>
    <property type="match status" value="1"/>
</dbReference>
<keyword evidence="2" id="KW-0378">Hydrolase</keyword>
<evidence type="ECO:0000259" key="7">
    <source>
        <dbReference type="PROSITE" id="PS51194"/>
    </source>
</evidence>
<dbReference type="SMART" id="SM00487">
    <property type="entry name" value="DEXDc"/>
    <property type="match status" value="1"/>
</dbReference>
<feature type="domain" description="HARP" evidence="8">
    <location>
        <begin position="62"/>
        <end position="135"/>
    </location>
</feature>
<dbReference type="InterPro" id="IPR038718">
    <property type="entry name" value="SNF2-like_sf"/>
</dbReference>
<dbReference type="PROSITE" id="PS51192">
    <property type="entry name" value="HELICASE_ATP_BIND_1"/>
    <property type="match status" value="1"/>
</dbReference>
<evidence type="ECO:0000256" key="3">
    <source>
        <dbReference type="ARBA" id="ARBA00023242"/>
    </source>
</evidence>
<dbReference type="GO" id="GO:0043596">
    <property type="term" value="C:nuclear replication fork"/>
    <property type="evidence" value="ECO:0007669"/>
    <property type="project" value="TreeGrafter"/>
</dbReference>
<dbReference type="Gene3D" id="3.40.50.300">
    <property type="entry name" value="P-loop containing nucleotide triphosphate hydrolases"/>
    <property type="match status" value="1"/>
</dbReference>
<evidence type="ECO:0000256" key="2">
    <source>
        <dbReference type="ARBA" id="ARBA00022801"/>
    </source>
</evidence>
<evidence type="ECO:0000259" key="8">
    <source>
        <dbReference type="PROSITE" id="PS51467"/>
    </source>
</evidence>
<comment type="caution">
    <text evidence="9">The sequence shown here is derived from an EMBL/GenBank/DDBJ whole genome shotgun (WGS) entry which is preliminary data.</text>
</comment>
<dbReference type="InterPro" id="IPR027417">
    <property type="entry name" value="P-loop_NTPase"/>
</dbReference>
<dbReference type="InterPro" id="IPR001650">
    <property type="entry name" value="Helicase_C-like"/>
</dbReference>
<evidence type="ECO:0008006" key="11">
    <source>
        <dbReference type="Google" id="ProtNLM"/>
    </source>
</evidence>
<protein>
    <recommendedName>
        <fullName evidence="11">SWI/SNF-related matrix-associated actin-dependent regulator of chromatin subfamily A-like protein 1</fullName>
    </recommendedName>
</protein>
<dbReference type="Gene3D" id="3.40.50.10810">
    <property type="entry name" value="Tandem AAA-ATPase domain"/>
    <property type="match status" value="1"/>
</dbReference>
<dbReference type="InterPro" id="IPR014001">
    <property type="entry name" value="Helicase_ATP-bd"/>
</dbReference>
<dbReference type="OrthoDB" id="2801544at2759"/>
<dbReference type="AlphaFoldDB" id="A0A834XMP1"/>
<organism evidence="9 10">
    <name type="scientific">Aphidius gifuensis</name>
    <name type="common">Parasitoid wasp</name>
    <dbReference type="NCBI Taxonomy" id="684658"/>
    <lineage>
        <taxon>Eukaryota</taxon>
        <taxon>Metazoa</taxon>
        <taxon>Ecdysozoa</taxon>
        <taxon>Arthropoda</taxon>
        <taxon>Hexapoda</taxon>
        <taxon>Insecta</taxon>
        <taxon>Pterygota</taxon>
        <taxon>Neoptera</taxon>
        <taxon>Endopterygota</taxon>
        <taxon>Hymenoptera</taxon>
        <taxon>Apocrita</taxon>
        <taxon>Ichneumonoidea</taxon>
        <taxon>Braconidae</taxon>
        <taxon>Aphidiinae</taxon>
        <taxon>Aphidius</taxon>
    </lineage>
</organism>
<dbReference type="CDD" id="cd18793">
    <property type="entry name" value="SF2_C_SNF"/>
    <property type="match status" value="1"/>
</dbReference>
<dbReference type="SUPFAM" id="SSF52540">
    <property type="entry name" value="P-loop containing nucleoside triphosphate hydrolases"/>
    <property type="match status" value="2"/>
</dbReference>
<accession>A0A834XMP1</accession>
<dbReference type="GO" id="GO:0006281">
    <property type="term" value="P:DNA repair"/>
    <property type="evidence" value="ECO:0007669"/>
    <property type="project" value="TreeGrafter"/>
</dbReference>
<dbReference type="InterPro" id="IPR049730">
    <property type="entry name" value="SNF2/RAD54-like_C"/>
</dbReference>
<dbReference type="PANTHER" id="PTHR45766:SF6">
    <property type="entry name" value="SWI_SNF-RELATED MATRIX-ASSOCIATED ACTIN-DEPENDENT REGULATOR OF CHROMATIN SUBFAMILY A-LIKE PROTEIN 1"/>
    <property type="match status" value="1"/>
</dbReference>
<dbReference type="EMBL" id="JACMRX010000005">
    <property type="protein sequence ID" value="KAF7990103.1"/>
    <property type="molecule type" value="Genomic_DNA"/>
</dbReference>
<name>A0A834XMP1_APHGI</name>
<keyword evidence="3" id="KW-0539">Nucleus</keyword>
<dbReference type="InterPro" id="IPR010003">
    <property type="entry name" value="HARP_dom"/>
</dbReference>
<dbReference type="InterPro" id="IPR000330">
    <property type="entry name" value="SNF2_N"/>
</dbReference>
<dbReference type="GO" id="GO:0016787">
    <property type="term" value="F:hydrolase activity"/>
    <property type="evidence" value="ECO:0007669"/>
    <property type="project" value="UniProtKB-KW"/>
</dbReference>
<sequence length="699" mass="79866">MYSSEEIEKKRLLALQKKAQKLQQLENKVPEKRKLSSSPITTHKPKQPRIFNTINPDNFFGKSESFKINCVMITEDRFQIEASYNQELIKLFYKISSKKYDPKTKWWNFHIDDYNNLLQDIKMVFGTKIIISSIPPFVLQTFRVNLRQKSDEKLHISIEDKIDKTLLSQLMPFQKEGVMYGIKNNGNCIIADDMGLGKTIQALGIAHYFQDDWPLLIVTPSVVRYQWSEAIFRFLPSIPAQHVFQFTNGKDCLGSERVTIVSYDLLARHIQTFENKVFGFLIIDESHSLKSFKTERTKSVKKIATQARHVLLLSGTPALSRPIELYSQLSFVCRNFMKVHDYGVRYCEGQQNAFGWDFKGASNIRELQLLLKSTCLIRRMKGDVLKQLPDKIREVVILDPGLIKVATKEMVAMAAHLQKTNGIERHGLLLKYYAESCQQKVLAVGNYIKNLVEKQNKFLVFAHHEYMLTKICNILNKSKIIYVKIDGKTKAEDRKVFVDKFQECDSCLVAVLSITAANAGITLTAASLVVFAELYWNPGTLCQAEDRVHRIGQKNSVVIQYLIAKGTVDDFLWPLLQSKTEFLADAGLNQNFSFSETELTHQKLTGEDLALSESIDKQKTLNDFVISQELQINMEKKFSYPMNEVPQTSTFNSELTSESMKDENSSLLTVVRPSIPENLGQLLDDDDSSFADFDLASIS</sequence>
<evidence type="ECO:0000256" key="4">
    <source>
        <dbReference type="PROSITE-ProRule" id="PRU00800"/>
    </source>
</evidence>
<feature type="domain" description="Helicase C-terminal" evidence="7">
    <location>
        <begin position="447"/>
        <end position="600"/>
    </location>
</feature>
<evidence type="ECO:0000256" key="1">
    <source>
        <dbReference type="ARBA" id="ARBA00004123"/>
    </source>
</evidence>
<dbReference type="PROSITE" id="PS51194">
    <property type="entry name" value="HELICASE_CTER"/>
    <property type="match status" value="1"/>
</dbReference>
<keyword evidence="10" id="KW-1185">Reference proteome</keyword>
<dbReference type="Proteomes" id="UP000639338">
    <property type="component" value="Unassembled WGS sequence"/>
</dbReference>
<gene>
    <name evidence="9" type="ORF">HCN44_009092</name>
</gene>
<feature type="region of interest" description="Disordered" evidence="5">
    <location>
        <begin position="25"/>
        <end position="47"/>
    </location>
</feature>
<dbReference type="GO" id="GO:0005524">
    <property type="term" value="F:ATP binding"/>
    <property type="evidence" value="ECO:0007669"/>
    <property type="project" value="InterPro"/>
</dbReference>
<comment type="subcellular location">
    <subcellularLocation>
        <location evidence="1">Nucleus</location>
    </subcellularLocation>
</comment>